<gene>
    <name evidence="2" type="ORF">AARAC_011195</name>
</gene>
<dbReference type="Gene3D" id="2.30.110.10">
    <property type="entry name" value="Electron Transport, Fmn-binding Protein, Chain A"/>
    <property type="match status" value="1"/>
</dbReference>
<sequence length="311" mass="35146">MVQYYESISDDIRDWALRQSVFFVASAPLRGRHVNLSPKGLPDASFAILGPNEAAYVDATGSGNETISHLRENGRITVMFCSFDKSPRILRLFCTGSVIEWSEPQFPQYLERMGGKNVTGARAIIRMDVFKVRYFPVIAFPYFCITSRIFPILYTDSLQVQTSCGYGVPQLALTHDPETDEVKPYLKDRETMGYWAGKKVSAGQMRAYQQDIQGLIKTDLLQPDDEIVSTYVRRFEHGYLTPSLERNGALAKTLPYLQGKDILSRGRFGSWKYEVGNQDHCGLEVTLSNPDFVNSRANTEPRLASTKVVRK</sequence>
<dbReference type="InterPro" id="IPR011576">
    <property type="entry name" value="Pyridox_Oxase_N"/>
</dbReference>
<dbReference type="PANTHER" id="PTHR39336:SF1">
    <property type="entry name" value="PYRIDOXAMINE PHOSPHATE OXIDASE FAMILY PROTEIN (AFU_ORTHOLOGUE AFUA_6G11440)"/>
    <property type="match status" value="1"/>
</dbReference>
<dbReference type="AlphaFoldDB" id="A0A2G7G7M7"/>
<evidence type="ECO:0000259" key="1">
    <source>
        <dbReference type="Pfam" id="PF01243"/>
    </source>
</evidence>
<reference evidence="2 3" key="1">
    <citation type="submission" date="2017-05" db="EMBL/GenBank/DDBJ databases">
        <title>Genome sequence for an aflatoxigenic pathogen of Argentinian peanut, Aspergillus arachidicola.</title>
        <authorList>
            <person name="Moore G."/>
            <person name="Beltz S.B."/>
            <person name="Mack B.M."/>
        </authorList>
    </citation>
    <scope>NUCLEOTIDE SEQUENCE [LARGE SCALE GENOMIC DNA]</scope>
    <source>
        <strain evidence="2 3">CBS 117610</strain>
    </source>
</reference>
<evidence type="ECO:0000313" key="2">
    <source>
        <dbReference type="EMBL" id="PIG88850.1"/>
    </source>
</evidence>
<dbReference type="InterPro" id="IPR036188">
    <property type="entry name" value="FAD/NAD-bd_sf"/>
</dbReference>
<name>A0A2G7G7M7_9EURO</name>
<feature type="domain" description="Pyridoxamine 5'-phosphate oxidase N-terminal" evidence="1">
    <location>
        <begin position="11"/>
        <end position="134"/>
    </location>
</feature>
<organism evidence="2 3">
    <name type="scientific">Aspergillus arachidicola</name>
    <dbReference type="NCBI Taxonomy" id="656916"/>
    <lineage>
        <taxon>Eukaryota</taxon>
        <taxon>Fungi</taxon>
        <taxon>Dikarya</taxon>
        <taxon>Ascomycota</taxon>
        <taxon>Pezizomycotina</taxon>
        <taxon>Eurotiomycetes</taxon>
        <taxon>Eurotiomycetidae</taxon>
        <taxon>Eurotiales</taxon>
        <taxon>Aspergillaceae</taxon>
        <taxon>Aspergillus</taxon>
        <taxon>Aspergillus subgen. Circumdati</taxon>
    </lineage>
</organism>
<dbReference type="InterPro" id="IPR012349">
    <property type="entry name" value="Split_barrel_FMN-bd"/>
</dbReference>
<dbReference type="Gene3D" id="3.50.50.60">
    <property type="entry name" value="FAD/NAD(P)-binding domain"/>
    <property type="match status" value="1"/>
</dbReference>
<dbReference type="Pfam" id="PF01243">
    <property type="entry name" value="PNPOx_N"/>
    <property type="match status" value="1"/>
</dbReference>
<dbReference type="Proteomes" id="UP000231358">
    <property type="component" value="Unassembled WGS sequence"/>
</dbReference>
<dbReference type="STRING" id="656916.A0A2G7G7M7"/>
<comment type="caution">
    <text evidence="2">The sequence shown here is derived from an EMBL/GenBank/DDBJ whole genome shotgun (WGS) entry which is preliminary data.</text>
</comment>
<keyword evidence="3" id="KW-1185">Reference proteome</keyword>
<dbReference type="SUPFAM" id="SSF50475">
    <property type="entry name" value="FMN-binding split barrel"/>
    <property type="match status" value="1"/>
</dbReference>
<proteinExistence type="predicted"/>
<protein>
    <submittedName>
        <fullName evidence="2">Pyridoxamine phosphate oxidase family protein</fullName>
    </submittedName>
</protein>
<dbReference type="PANTHER" id="PTHR39336">
    <property type="entry name" value="PYRIDOXAMINE PHOSPHATE OXIDASE FAMILY PROTEIN (AFU_ORTHOLOGUE AFUA_6G11440)"/>
    <property type="match status" value="1"/>
</dbReference>
<accession>A0A2G7G7M7</accession>
<dbReference type="EMBL" id="NEXV01000090">
    <property type="protein sequence ID" value="PIG88850.1"/>
    <property type="molecule type" value="Genomic_DNA"/>
</dbReference>
<evidence type="ECO:0000313" key="3">
    <source>
        <dbReference type="Proteomes" id="UP000231358"/>
    </source>
</evidence>